<reference evidence="1" key="1">
    <citation type="submission" date="2014-09" db="EMBL/GenBank/DDBJ databases">
        <authorList>
            <person name="Magalhaes I.L.F."/>
            <person name="Oliveira U."/>
            <person name="Santos F.R."/>
            <person name="Vidigal T.H.D.A."/>
            <person name="Brescovit A.D."/>
            <person name="Santos A.J."/>
        </authorList>
    </citation>
    <scope>NUCLEOTIDE SEQUENCE</scope>
    <source>
        <tissue evidence="1">Shoot tissue taken approximately 20 cm above the soil surface</tissue>
    </source>
</reference>
<evidence type="ECO:0000313" key="1">
    <source>
        <dbReference type="EMBL" id="JAD92053.1"/>
    </source>
</evidence>
<protein>
    <submittedName>
        <fullName evidence="1">Uncharacterized protein</fullName>
    </submittedName>
</protein>
<reference evidence="1" key="2">
    <citation type="journal article" date="2015" name="Data Brief">
        <title>Shoot transcriptome of the giant reed, Arundo donax.</title>
        <authorList>
            <person name="Barrero R.A."/>
            <person name="Guerrero F.D."/>
            <person name="Moolhuijzen P."/>
            <person name="Goolsby J.A."/>
            <person name="Tidwell J."/>
            <person name="Bellgard S.E."/>
            <person name="Bellgard M.I."/>
        </authorList>
    </citation>
    <scope>NUCLEOTIDE SEQUENCE</scope>
    <source>
        <tissue evidence="1">Shoot tissue taken approximately 20 cm above the soil surface</tissue>
    </source>
</reference>
<proteinExistence type="predicted"/>
<organism evidence="1">
    <name type="scientific">Arundo donax</name>
    <name type="common">Giant reed</name>
    <name type="synonym">Donax arundinaceus</name>
    <dbReference type="NCBI Taxonomy" id="35708"/>
    <lineage>
        <taxon>Eukaryota</taxon>
        <taxon>Viridiplantae</taxon>
        <taxon>Streptophyta</taxon>
        <taxon>Embryophyta</taxon>
        <taxon>Tracheophyta</taxon>
        <taxon>Spermatophyta</taxon>
        <taxon>Magnoliopsida</taxon>
        <taxon>Liliopsida</taxon>
        <taxon>Poales</taxon>
        <taxon>Poaceae</taxon>
        <taxon>PACMAD clade</taxon>
        <taxon>Arundinoideae</taxon>
        <taxon>Arundineae</taxon>
        <taxon>Arundo</taxon>
    </lineage>
</organism>
<accession>A0A0A9DZB4</accession>
<dbReference type="AlphaFoldDB" id="A0A0A9DZB4"/>
<name>A0A0A9DZB4_ARUDO</name>
<sequence length="49" mass="6102">MEEFSSLFMLFREMACYLPYITINYFTPFHFNFGEILYRMSEKKDLHCF</sequence>
<dbReference type="EMBL" id="GBRH01205842">
    <property type="protein sequence ID" value="JAD92053.1"/>
    <property type="molecule type" value="Transcribed_RNA"/>
</dbReference>